<dbReference type="InterPro" id="IPR000531">
    <property type="entry name" value="Beta-barrel_TonB"/>
</dbReference>
<dbReference type="SUPFAM" id="SSF56935">
    <property type="entry name" value="Porins"/>
    <property type="match status" value="1"/>
</dbReference>
<feature type="chain" id="PRO_5046819031" evidence="12">
    <location>
        <begin position="23"/>
        <end position="877"/>
    </location>
</feature>
<keyword evidence="16" id="KW-1185">Reference proteome</keyword>
<evidence type="ECO:0000256" key="7">
    <source>
        <dbReference type="ARBA" id="ARBA00023136"/>
    </source>
</evidence>
<dbReference type="Gene3D" id="2.40.170.20">
    <property type="entry name" value="TonB-dependent receptor, beta-barrel domain"/>
    <property type="match status" value="1"/>
</dbReference>
<comment type="caution">
    <text evidence="15">The sequence shown here is derived from an EMBL/GenBank/DDBJ whole genome shotgun (WGS) entry which is preliminary data.</text>
</comment>
<feature type="domain" description="TonB-dependent receptor plug" evidence="14">
    <location>
        <begin position="119"/>
        <end position="229"/>
    </location>
</feature>
<dbReference type="EMBL" id="JAIUJR010000001">
    <property type="protein sequence ID" value="MCA0131482.1"/>
    <property type="molecule type" value="Genomic_DNA"/>
</dbReference>
<dbReference type="PANTHER" id="PTHR30069">
    <property type="entry name" value="TONB-DEPENDENT OUTER MEMBRANE RECEPTOR"/>
    <property type="match status" value="1"/>
</dbReference>
<gene>
    <name evidence="15" type="ORF">LBU54_02720</name>
</gene>
<feature type="domain" description="TonB-dependent receptor-like beta-barrel" evidence="13">
    <location>
        <begin position="308"/>
        <end position="847"/>
    </location>
</feature>
<reference evidence="16" key="1">
    <citation type="submission" date="2023-07" db="EMBL/GenBank/DDBJ databases">
        <authorList>
            <person name="Yue Y."/>
        </authorList>
    </citation>
    <scope>NUCLEOTIDE SEQUENCE [LARGE SCALE GENOMIC DNA]</scope>
    <source>
        <strain evidence="16">D23</strain>
    </source>
</reference>
<keyword evidence="8 15" id="KW-0675">Receptor</keyword>
<evidence type="ECO:0000256" key="5">
    <source>
        <dbReference type="ARBA" id="ARBA00022729"/>
    </source>
</evidence>
<evidence type="ECO:0000256" key="8">
    <source>
        <dbReference type="ARBA" id="ARBA00023170"/>
    </source>
</evidence>
<evidence type="ECO:0000256" key="6">
    <source>
        <dbReference type="ARBA" id="ARBA00023077"/>
    </source>
</evidence>
<proteinExistence type="inferred from homology"/>
<dbReference type="InterPro" id="IPR012910">
    <property type="entry name" value="Plug_dom"/>
</dbReference>
<evidence type="ECO:0000256" key="4">
    <source>
        <dbReference type="ARBA" id="ARBA00022692"/>
    </source>
</evidence>
<dbReference type="Gene3D" id="2.60.40.1120">
    <property type="entry name" value="Carboxypeptidase-like, regulatory domain"/>
    <property type="match status" value="1"/>
</dbReference>
<evidence type="ECO:0000256" key="11">
    <source>
        <dbReference type="RuleBase" id="RU003357"/>
    </source>
</evidence>
<keyword evidence="9 10" id="KW-0998">Cell outer membrane</keyword>
<evidence type="ECO:0000256" key="2">
    <source>
        <dbReference type="ARBA" id="ARBA00022448"/>
    </source>
</evidence>
<dbReference type="Pfam" id="PF07715">
    <property type="entry name" value="Plug"/>
    <property type="match status" value="1"/>
</dbReference>
<dbReference type="Pfam" id="PF00593">
    <property type="entry name" value="TonB_dep_Rec_b-barrel"/>
    <property type="match status" value="1"/>
</dbReference>
<evidence type="ECO:0000256" key="9">
    <source>
        <dbReference type="ARBA" id="ARBA00023237"/>
    </source>
</evidence>
<keyword evidence="5 12" id="KW-0732">Signal</keyword>
<evidence type="ECO:0000313" key="15">
    <source>
        <dbReference type="EMBL" id="MCA0131482.1"/>
    </source>
</evidence>
<dbReference type="Gene3D" id="2.170.130.10">
    <property type="entry name" value="TonB-dependent receptor, plug domain"/>
    <property type="match status" value="1"/>
</dbReference>
<keyword evidence="3 10" id="KW-1134">Transmembrane beta strand</keyword>
<dbReference type="RefSeq" id="WP_224525413.1">
    <property type="nucleotide sequence ID" value="NZ_JAIUJR010000001.1"/>
</dbReference>
<dbReference type="SUPFAM" id="SSF49464">
    <property type="entry name" value="Carboxypeptidase regulatory domain-like"/>
    <property type="match status" value="1"/>
</dbReference>
<name>A0ABS7XRA0_9FLAO</name>
<protein>
    <submittedName>
        <fullName evidence="15">TonB-dependent receptor</fullName>
    </submittedName>
</protein>
<sequence>MKKFNYFLLTAVLTLFTTVAFAQSTITGKVIDGEMNAPLPGANIIVKGTTNGATSDFDGNFTITAQSNSGELEISYVGFATRVLKFNGDTNLGNIVLELDNSLEEVIVVGTGVIDIAEARQTPVAVSTIKGKDIQLKISGNTEFTESMKNTPSVYVSNQAGGFGDSRIFLRGFDDTNTAFLLNGQPINSVEDGRMFWSNWAGMADVANAVQVQRGLGSSKLAISSVGGTVNIVSKTTEQREGGFVRFMGGNDSFAKGTFAYNSGVNDKGWAFSVLVDHWQAHRKYSIGTAGQGQNYLFSVGYKPNERNTFNFLITGAPQWHDQNFSSDLEEFELYGEKYNPNTGFRDGERFTERRNYYHKPVANLNWDFDINDNLDLSTVLYASWGRGGGTGMLGSSGNRVRLESNGQIDFDQIVLNNQAAADSNGFAGFSDGFVRRSSVNNHNWYGLLSNLNIESGENWNFNVGFDGRLYRGDHWRQINDLMGLDGFTDNFRTDRPDDYVFTNTFEANPWSALFDFADEAERTQFDYSENINYIGGFGQAEYATEDFSVFVQAALSTQSFQRTGRFTGRTVNGIDGLGESEKVNKTGYQIKGGASYNLDENNTLFANIGTFSRQPFLDNIFADIRNSNALVEVEQPDGSTSGIDNEEIVGFEAGYRFKNSTFRFNIDVYRTEWGNRFLTFGTALPNDEFGIYRFTDVTQIHQGVEFDFEYRPVSGNISFRGYGSIGNWKYEGTTPFTLQNDDTQQFLEDAGTVDITDVKVGNAPQTSFGAGVVWNITEGLSVDMDYNIFADLYEFVDVDEAVEDALNGRVYESQRLPSYTLADAGLTYRFSLGDNRMTFRANVNNLFNTPYISQTDNFGTFLGIGRIWNASLRYNF</sequence>
<dbReference type="PANTHER" id="PTHR30069:SF29">
    <property type="entry name" value="HEMOGLOBIN AND HEMOGLOBIN-HAPTOGLOBIN-BINDING PROTEIN 1-RELATED"/>
    <property type="match status" value="1"/>
</dbReference>
<evidence type="ECO:0000256" key="12">
    <source>
        <dbReference type="SAM" id="SignalP"/>
    </source>
</evidence>
<keyword evidence="6 11" id="KW-0798">TonB box</keyword>
<keyword evidence="7 10" id="KW-0472">Membrane</keyword>
<dbReference type="InterPro" id="IPR037066">
    <property type="entry name" value="Plug_dom_sf"/>
</dbReference>
<dbReference type="InterPro" id="IPR008969">
    <property type="entry name" value="CarboxyPept-like_regulatory"/>
</dbReference>
<feature type="signal peptide" evidence="12">
    <location>
        <begin position="1"/>
        <end position="22"/>
    </location>
</feature>
<dbReference type="Proteomes" id="UP001198901">
    <property type="component" value="Unassembled WGS sequence"/>
</dbReference>
<dbReference type="InterPro" id="IPR010917">
    <property type="entry name" value="TonB_rcpt_CS"/>
</dbReference>
<evidence type="ECO:0000259" key="13">
    <source>
        <dbReference type="Pfam" id="PF00593"/>
    </source>
</evidence>
<dbReference type="InterPro" id="IPR039426">
    <property type="entry name" value="TonB-dep_rcpt-like"/>
</dbReference>
<keyword evidence="2 10" id="KW-0813">Transport</keyword>
<evidence type="ECO:0000256" key="1">
    <source>
        <dbReference type="ARBA" id="ARBA00004571"/>
    </source>
</evidence>
<dbReference type="InterPro" id="IPR036942">
    <property type="entry name" value="Beta-barrel_TonB_sf"/>
</dbReference>
<dbReference type="PROSITE" id="PS01156">
    <property type="entry name" value="TONB_DEPENDENT_REC_2"/>
    <property type="match status" value="1"/>
</dbReference>
<comment type="similarity">
    <text evidence="10 11">Belongs to the TonB-dependent receptor family.</text>
</comment>
<evidence type="ECO:0000256" key="3">
    <source>
        <dbReference type="ARBA" id="ARBA00022452"/>
    </source>
</evidence>
<organism evidence="15 16">
    <name type="scientific">Winogradskyella alexanderae</name>
    <dbReference type="NCBI Taxonomy" id="2877123"/>
    <lineage>
        <taxon>Bacteria</taxon>
        <taxon>Pseudomonadati</taxon>
        <taxon>Bacteroidota</taxon>
        <taxon>Flavobacteriia</taxon>
        <taxon>Flavobacteriales</taxon>
        <taxon>Flavobacteriaceae</taxon>
        <taxon>Winogradskyella</taxon>
    </lineage>
</organism>
<comment type="subcellular location">
    <subcellularLocation>
        <location evidence="1 10">Cell outer membrane</location>
        <topology evidence="1 10">Multi-pass membrane protein</topology>
    </subcellularLocation>
</comment>
<evidence type="ECO:0000259" key="14">
    <source>
        <dbReference type="Pfam" id="PF07715"/>
    </source>
</evidence>
<evidence type="ECO:0000256" key="10">
    <source>
        <dbReference type="PROSITE-ProRule" id="PRU01360"/>
    </source>
</evidence>
<keyword evidence="4 10" id="KW-0812">Transmembrane</keyword>
<dbReference type="Pfam" id="PF13715">
    <property type="entry name" value="CarbopepD_reg_2"/>
    <property type="match status" value="1"/>
</dbReference>
<evidence type="ECO:0000313" key="16">
    <source>
        <dbReference type="Proteomes" id="UP001198901"/>
    </source>
</evidence>
<accession>A0ABS7XRA0</accession>
<dbReference type="PROSITE" id="PS52016">
    <property type="entry name" value="TONB_DEPENDENT_REC_3"/>
    <property type="match status" value="1"/>
</dbReference>